<accession>A0A699WE11</accession>
<dbReference type="EMBL" id="BKCJ011673369">
    <property type="protein sequence ID" value="GFD46412.1"/>
    <property type="molecule type" value="Genomic_DNA"/>
</dbReference>
<proteinExistence type="predicted"/>
<reference evidence="2" key="1">
    <citation type="journal article" date="2019" name="Sci. Rep.">
        <title>Draft genome of Tanacetum cinerariifolium, the natural source of mosquito coil.</title>
        <authorList>
            <person name="Yamashiro T."/>
            <person name="Shiraishi A."/>
            <person name="Satake H."/>
            <person name="Nakayama K."/>
        </authorList>
    </citation>
    <scope>NUCLEOTIDE SEQUENCE</scope>
</reference>
<evidence type="ECO:0000256" key="1">
    <source>
        <dbReference type="SAM" id="MobiDB-lite"/>
    </source>
</evidence>
<protein>
    <submittedName>
        <fullName evidence="2">Uncharacterized protein</fullName>
    </submittedName>
</protein>
<feature type="region of interest" description="Disordered" evidence="1">
    <location>
        <begin position="44"/>
        <end position="63"/>
    </location>
</feature>
<gene>
    <name evidence="2" type="ORF">Tci_918381</name>
</gene>
<feature type="region of interest" description="Disordered" evidence="1">
    <location>
        <begin position="81"/>
        <end position="108"/>
    </location>
</feature>
<evidence type="ECO:0000313" key="2">
    <source>
        <dbReference type="EMBL" id="GFD46412.1"/>
    </source>
</evidence>
<feature type="non-terminal residue" evidence="2">
    <location>
        <position position="1"/>
    </location>
</feature>
<sequence>SSAGVARCVFVGDGSLLVGAVLGRSAGVCQLAADAPVDPCAQRTRVARGRHPHPGVDAAGGGTSGVAGFQPGGSCARRHGLLEGRAGRRTAGSTDLAGQHSLCRRTAG</sequence>
<name>A0A699WE11_TANCI</name>
<feature type="non-terminal residue" evidence="2">
    <location>
        <position position="108"/>
    </location>
</feature>
<dbReference type="AlphaFoldDB" id="A0A699WE11"/>
<organism evidence="2">
    <name type="scientific">Tanacetum cinerariifolium</name>
    <name type="common">Dalmatian daisy</name>
    <name type="synonym">Chrysanthemum cinerariifolium</name>
    <dbReference type="NCBI Taxonomy" id="118510"/>
    <lineage>
        <taxon>Eukaryota</taxon>
        <taxon>Viridiplantae</taxon>
        <taxon>Streptophyta</taxon>
        <taxon>Embryophyta</taxon>
        <taxon>Tracheophyta</taxon>
        <taxon>Spermatophyta</taxon>
        <taxon>Magnoliopsida</taxon>
        <taxon>eudicotyledons</taxon>
        <taxon>Gunneridae</taxon>
        <taxon>Pentapetalae</taxon>
        <taxon>asterids</taxon>
        <taxon>campanulids</taxon>
        <taxon>Asterales</taxon>
        <taxon>Asteraceae</taxon>
        <taxon>Asteroideae</taxon>
        <taxon>Anthemideae</taxon>
        <taxon>Anthemidinae</taxon>
        <taxon>Tanacetum</taxon>
    </lineage>
</organism>
<comment type="caution">
    <text evidence="2">The sequence shown here is derived from an EMBL/GenBank/DDBJ whole genome shotgun (WGS) entry which is preliminary data.</text>
</comment>